<dbReference type="FunFam" id="3.30.565.10:FF:000006">
    <property type="entry name" value="Sensor histidine kinase WalK"/>
    <property type="match status" value="1"/>
</dbReference>
<dbReference type="SUPFAM" id="SSF55874">
    <property type="entry name" value="ATPase domain of HSP90 chaperone/DNA topoisomerase II/histidine kinase"/>
    <property type="match status" value="1"/>
</dbReference>
<dbReference type="eggNOG" id="COG2205">
    <property type="taxonomic scope" value="Bacteria"/>
</dbReference>
<keyword evidence="6" id="KW-0808">Transferase</keyword>
<evidence type="ECO:0000256" key="2">
    <source>
        <dbReference type="ARBA" id="ARBA00001968"/>
    </source>
</evidence>
<evidence type="ECO:0000256" key="1">
    <source>
        <dbReference type="ARBA" id="ARBA00000085"/>
    </source>
</evidence>
<dbReference type="GO" id="GO:0005886">
    <property type="term" value="C:plasma membrane"/>
    <property type="evidence" value="ECO:0007669"/>
    <property type="project" value="UniProtKB-SubCell"/>
</dbReference>
<comment type="subcellular location">
    <subcellularLocation>
        <location evidence="3">Cell membrane</location>
    </subcellularLocation>
</comment>
<evidence type="ECO:0000256" key="6">
    <source>
        <dbReference type="ARBA" id="ARBA00022679"/>
    </source>
</evidence>
<keyword evidence="10" id="KW-0902">Two-component regulatory system</keyword>
<dbReference type="EC" id="2.7.13.3" evidence="4"/>
<reference evidence="15 16" key="1">
    <citation type="submission" date="2011-12" db="EMBL/GenBank/DDBJ databases">
        <title>Complete sequence of Mycobacterium rhodesiae NBB3.</title>
        <authorList>
            <consortium name="US DOE Joint Genome Institute"/>
            <person name="Lucas S."/>
            <person name="Han J."/>
            <person name="Lapidus A."/>
            <person name="Cheng J.-F."/>
            <person name="Goodwin L."/>
            <person name="Pitluck S."/>
            <person name="Peters L."/>
            <person name="Mikhailova N."/>
            <person name="Gu W."/>
            <person name="Detter J.C."/>
            <person name="Han C."/>
            <person name="Tapia R."/>
            <person name="Land M."/>
            <person name="Hauser L."/>
            <person name="Kyrpides N."/>
            <person name="Ivanova N."/>
            <person name="Pagani I."/>
            <person name="Mattes T."/>
            <person name="Holmes A."/>
            <person name="Rutledge P."/>
            <person name="Paulsen I."/>
            <person name="Coleman N."/>
            <person name="Woyke T."/>
        </authorList>
    </citation>
    <scope>NUCLEOTIDE SEQUENCE [LARGE SCALE GENOMIC DNA]</scope>
    <source>
        <strain evidence="15 16">NBB3</strain>
    </source>
</reference>
<dbReference type="PRINTS" id="PR00344">
    <property type="entry name" value="BCTRLSENSOR"/>
</dbReference>
<dbReference type="SMART" id="SM00388">
    <property type="entry name" value="HisKA"/>
    <property type="match status" value="1"/>
</dbReference>
<dbReference type="GO" id="GO:0000155">
    <property type="term" value="F:phosphorelay sensor kinase activity"/>
    <property type="evidence" value="ECO:0007669"/>
    <property type="project" value="InterPro"/>
</dbReference>
<name>G8RHU1_MYCRN</name>
<dbReference type="PATRIC" id="fig|710685.3.peg.1482"/>
<comment type="cofactor">
    <cofactor evidence="2">
        <name>a divalent metal cation</name>
        <dbReference type="ChEBI" id="CHEBI:60240"/>
    </cofactor>
</comment>
<dbReference type="InterPro" id="IPR050428">
    <property type="entry name" value="TCS_sensor_his_kinase"/>
</dbReference>
<comment type="catalytic activity">
    <reaction evidence="1">
        <text>ATP + protein L-histidine = ADP + protein N-phospho-L-histidine.</text>
        <dbReference type="EC" id="2.7.13.3"/>
    </reaction>
</comment>
<evidence type="ECO:0000313" key="15">
    <source>
        <dbReference type="EMBL" id="AEV72091.1"/>
    </source>
</evidence>
<accession>G8RHU1</accession>
<dbReference type="InterPro" id="IPR005467">
    <property type="entry name" value="His_kinase_dom"/>
</dbReference>
<dbReference type="Proteomes" id="UP000005442">
    <property type="component" value="Chromosome"/>
</dbReference>
<protein>
    <recommendedName>
        <fullName evidence="4">histidine kinase</fullName>
        <ecNumber evidence="4">2.7.13.3</ecNumber>
    </recommendedName>
</protein>
<feature type="domain" description="Histidine kinase" evidence="13">
    <location>
        <begin position="253"/>
        <end position="467"/>
    </location>
</feature>
<evidence type="ECO:0000259" key="13">
    <source>
        <dbReference type="PROSITE" id="PS50109"/>
    </source>
</evidence>
<dbReference type="PROSITE" id="PS50885">
    <property type="entry name" value="HAMP"/>
    <property type="match status" value="1"/>
</dbReference>
<dbReference type="STRING" id="710685.MycrhN_1475"/>
<evidence type="ECO:0000256" key="9">
    <source>
        <dbReference type="ARBA" id="ARBA00022989"/>
    </source>
</evidence>
<dbReference type="InterPro" id="IPR004358">
    <property type="entry name" value="Sig_transdc_His_kin-like_C"/>
</dbReference>
<keyword evidence="5" id="KW-0597">Phosphoprotein</keyword>
<evidence type="ECO:0000256" key="11">
    <source>
        <dbReference type="ARBA" id="ARBA00023136"/>
    </source>
</evidence>
<dbReference type="InterPro" id="IPR003660">
    <property type="entry name" value="HAMP_dom"/>
</dbReference>
<dbReference type="FunFam" id="1.10.287.130:FF:000001">
    <property type="entry name" value="Two-component sensor histidine kinase"/>
    <property type="match status" value="1"/>
</dbReference>
<dbReference type="PANTHER" id="PTHR45436:SF5">
    <property type="entry name" value="SENSOR HISTIDINE KINASE TRCS"/>
    <property type="match status" value="1"/>
</dbReference>
<keyword evidence="7 12" id="KW-0812">Transmembrane</keyword>
<evidence type="ECO:0000256" key="12">
    <source>
        <dbReference type="SAM" id="Phobius"/>
    </source>
</evidence>
<evidence type="ECO:0000256" key="4">
    <source>
        <dbReference type="ARBA" id="ARBA00012438"/>
    </source>
</evidence>
<dbReference type="Pfam" id="PF02518">
    <property type="entry name" value="HATPase_c"/>
    <property type="match status" value="1"/>
</dbReference>
<feature type="transmembrane region" description="Helical" evidence="12">
    <location>
        <begin position="154"/>
        <end position="175"/>
    </location>
</feature>
<keyword evidence="11 12" id="KW-0472">Membrane</keyword>
<dbReference type="SMART" id="SM00387">
    <property type="entry name" value="HATPase_c"/>
    <property type="match status" value="1"/>
</dbReference>
<dbReference type="PANTHER" id="PTHR45436">
    <property type="entry name" value="SENSOR HISTIDINE KINASE YKOH"/>
    <property type="match status" value="1"/>
</dbReference>
<dbReference type="InterPro" id="IPR003594">
    <property type="entry name" value="HATPase_dom"/>
</dbReference>
<keyword evidence="8 15" id="KW-0418">Kinase</keyword>
<dbReference type="KEGG" id="mrh:MycrhN_1475"/>
<dbReference type="InterPro" id="IPR036890">
    <property type="entry name" value="HATPase_C_sf"/>
</dbReference>
<evidence type="ECO:0000313" key="16">
    <source>
        <dbReference type="Proteomes" id="UP000005442"/>
    </source>
</evidence>
<dbReference type="HOGENOM" id="CLU_000445_89_6_11"/>
<gene>
    <name evidence="15" type="ordered locus">MycrhN_1475</name>
</gene>
<evidence type="ECO:0000256" key="10">
    <source>
        <dbReference type="ARBA" id="ARBA00023012"/>
    </source>
</evidence>
<evidence type="ECO:0000256" key="8">
    <source>
        <dbReference type="ARBA" id="ARBA00022777"/>
    </source>
</evidence>
<dbReference type="AlphaFoldDB" id="G8RHU1"/>
<proteinExistence type="predicted"/>
<dbReference type="InterPro" id="IPR003661">
    <property type="entry name" value="HisK_dim/P_dom"/>
</dbReference>
<organism evidence="15 16">
    <name type="scientific">Mycolicibacterium rhodesiae (strain NBB3)</name>
    <name type="common">Mycobacterium rhodesiae</name>
    <dbReference type="NCBI Taxonomy" id="710685"/>
    <lineage>
        <taxon>Bacteria</taxon>
        <taxon>Bacillati</taxon>
        <taxon>Actinomycetota</taxon>
        <taxon>Actinomycetes</taxon>
        <taxon>Mycobacteriales</taxon>
        <taxon>Mycobacteriaceae</taxon>
        <taxon>Mycolicibacterium</taxon>
    </lineage>
</organism>
<dbReference type="Gene3D" id="6.10.340.10">
    <property type="match status" value="1"/>
</dbReference>
<evidence type="ECO:0000256" key="3">
    <source>
        <dbReference type="ARBA" id="ARBA00004236"/>
    </source>
</evidence>
<keyword evidence="16" id="KW-1185">Reference proteome</keyword>
<evidence type="ECO:0000256" key="5">
    <source>
        <dbReference type="ARBA" id="ARBA00022553"/>
    </source>
</evidence>
<dbReference type="CDD" id="cd00075">
    <property type="entry name" value="HATPase"/>
    <property type="match status" value="1"/>
</dbReference>
<dbReference type="EMBL" id="CP003169">
    <property type="protein sequence ID" value="AEV72091.1"/>
    <property type="molecule type" value="Genomic_DNA"/>
</dbReference>
<dbReference type="InterPro" id="IPR036097">
    <property type="entry name" value="HisK_dim/P_sf"/>
</dbReference>
<dbReference type="CDD" id="cd00082">
    <property type="entry name" value="HisKA"/>
    <property type="match status" value="1"/>
</dbReference>
<dbReference type="SUPFAM" id="SSF47384">
    <property type="entry name" value="Homodimeric domain of signal transducing histidine kinase"/>
    <property type="match status" value="1"/>
</dbReference>
<feature type="domain" description="HAMP" evidence="14">
    <location>
        <begin position="176"/>
        <end position="238"/>
    </location>
</feature>
<dbReference type="GO" id="GO:0005509">
    <property type="term" value="F:calcium ion binding"/>
    <property type="evidence" value="ECO:0007669"/>
    <property type="project" value="UniProtKB-ARBA"/>
</dbReference>
<dbReference type="Gene3D" id="3.30.565.10">
    <property type="entry name" value="Histidine kinase-like ATPase, C-terminal domain"/>
    <property type="match status" value="1"/>
</dbReference>
<sequence length="480" mass="50752">MVGVCVLVTVCVLGVGALSVYSLQTFVVAAADDDIARSLSTFEHSIADLIKHDESVSSAGLLRFTGQGSDTMIAIMRDGRVVQSARFDNDGPATASAAALRTLEAMRWTPEPQTVDFGAMGKYRVGSIETADGQRLISAVSMRGATQVLTKKTLAVGAITAVAALVAAVGTVVLVRQALRPLRRVAATAARAANISLAADHQPMRARVPRAATNPDNEVGIVGEQLNRLLANVDSALASRAESDRRMRRFISDASHELRTPLATILGYAQLTRQDGASLPPTTEYALGRIESESRRMSALVADMLLLSRLDEGHGLDFEDVDITTVVRDAVNDVAVTASDHRFVADLPDDELLVRADRASLHQIVVNLLNNARIHTPAGVTVNTELRSLGGAVELSVTDNGPGVDPSVLADIFGRFVRANTARSREMESSGLGLAIAEAIAEAHGGCIGVESRAGFTRFTVRLPALTGGMSRSDAFAPLV</sequence>
<keyword evidence="9 12" id="KW-1133">Transmembrane helix</keyword>
<dbReference type="Gene3D" id="1.10.287.130">
    <property type="match status" value="1"/>
</dbReference>
<dbReference type="PROSITE" id="PS50109">
    <property type="entry name" value="HIS_KIN"/>
    <property type="match status" value="1"/>
</dbReference>
<evidence type="ECO:0000259" key="14">
    <source>
        <dbReference type="PROSITE" id="PS50885"/>
    </source>
</evidence>
<dbReference type="Pfam" id="PF00512">
    <property type="entry name" value="HisKA"/>
    <property type="match status" value="1"/>
</dbReference>
<evidence type="ECO:0000256" key="7">
    <source>
        <dbReference type="ARBA" id="ARBA00022692"/>
    </source>
</evidence>